<dbReference type="Pfam" id="PF13609">
    <property type="entry name" value="Porin_4"/>
    <property type="match status" value="1"/>
</dbReference>
<evidence type="ECO:0000259" key="12">
    <source>
        <dbReference type="Pfam" id="PF13609"/>
    </source>
</evidence>
<dbReference type="EMBL" id="AL646053">
    <property type="protein sequence ID" value="CAD17202.1"/>
    <property type="molecule type" value="Genomic_DNA"/>
</dbReference>
<dbReference type="SUPFAM" id="SSF56935">
    <property type="entry name" value="Porins"/>
    <property type="match status" value="1"/>
</dbReference>
<dbReference type="InterPro" id="IPR050298">
    <property type="entry name" value="Gram-neg_bact_OMP"/>
</dbReference>
<proteinExistence type="predicted"/>
<comment type="subcellular location">
    <subcellularLocation>
        <location evidence="1">Cell outer membrane</location>
        <topology evidence="1">Multi-pass membrane protein</topology>
    </subcellularLocation>
</comment>
<evidence type="ECO:0000256" key="7">
    <source>
        <dbReference type="ARBA" id="ARBA00023065"/>
    </source>
</evidence>
<dbReference type="GO" id="GO:0015288">
    <property type="term" value="F:porin activity"/>
    <property type="evidence" value="ECO:0007669"/>
    <property type="project" value="UniProtKB-KW"/>
</dbReference>
<keyword evidence="4" id="KW-1134">Transmembrane beta strand</keyword>
<dbReference type="Gene3D" id="2.40.160.10">
    <property type="entry name" value="Porin"/>
    <property type="match status" value="1"/>
</dbReference>
<reference evidence="13 14" key="1">
    <citation type="journal article" date="2002" name="Nature">
        <title>Genome sequence of the plant pathogen Ralstonia solanacearum.</title>
        <authorList>
            <person name="Salanoubat M."/>
            <person name="Genin S."/>
            <person name="Artiguenave F."/>
            <person name="Gouzy J."/>
            <person name="Mangenot S."/>
            <person name="Arlat M."/>
            <person name="Billault A."/>
            <person name="Brottier P."/>
            <person name="Camus J.C."/>
            <person name="Cattolico L."/>
            <person name="Chandler M."/>
            <person name="Choisne N."/>
            <person name="Claudel-Renard C."/>
            <person name="Cunnac S."/>
            <person name="Demange N."/>
            <person name="Gaspin C."/>
            <person name="Lavie M."/>
            <person name="Moisan A."/>
            <person name="Robert C."/>
            <person name="Saurin W."/>
            <person name="Schiex T."/>
            <person name="Siguier P."/>
            <person name="Thebault P."/>
            <person name="Whalen M."/>
            <person name="Wincker P."/>
            <person name="Levy M."/>
            <person name="Weissenbach J."/>
            <person name="Boucher C.A."/>
        </authorList>
    </citation>
    <scope>NUCLEOTIDE SEQUENCE [LARGE SCALE GENOMIC DNA]</scope>
    <source>
        <strain evidence="14">ATCC BAA-1114 / GMI1000</strain>
    </source>
</reference>
<dbReference type="GO" id="GO:0046930">
    <property type="term" value="C:pore complex"/>
    <property type="evidence" value="ECO:0007669"/>
    <property type="project" value="UniProtKB-KW"/>
</dbReference>
<evidence type="ECO:0000256" key="1">
    <source>
        <dbReference type="ARBA" id="ARBA00004571"/>
    </source>
</evidence>
<evidence type="ECO:0000256" key="5">
    <source>
        <dbReference type="ARBA" id="ARBA00022692"/>
    </source>
</evidence>
<evidence type="ECO:0000256" key="4">
    <source>
        <dbReference type="ARBA" id="ARBA00022452"/>
    </source>
</evidence>
<sequence>MKKVALGSGIALLFSAPAFAQSSVTLYGVIDEGINYTNNVGGKSLVEMASGFAQGSRWGLKGAEDLGGGTKAVFQLEGGFNADTGKAGQGGLLFGRQAYVGVADNRFGTVTLGRQYDSVIDYLSPTTAAGNWGGTMFGHPYDNDNFIYSFRVNHTVKYTSPVFSGFQFGGTYSFSNDTSFAKNRQYSAGMQYTNGGLLLAAAYLQADNPSSTAGGAINNGGDQNFLANRLRIFGAGVNYTFGASTVGLAYSNSNLNQPQSTEYISGSILPAGGTLSSLRFQNIEANFKYQFTPAFYAGVLYTLTLESFHASSGDAKPKVHAFGVMADYNFSKRTDVYFQAAYQRVAGGKTGTALDLADLPGAANASSTANQFQARIALRHKF</sequence>
<dbReference type="KEGG" id="rso:RSp0051"/>
<dbReference type="eggNOG" id="COG3203">
    <property type="taxonomic scope" value="Bacteria"/>
</dbReference>
<dbReference type="PANTHER" id="PTHR34501:SF9">
    <property type="entry name" value="MAJOR OUTER MEMBRANE PROTEIN P.IA"/>
    <property type="match status" value="1"/>
</dbReference>
<evidence type="ECO:0000256" key="10">
    <source>
        <dbReference type="ARBA" id="ARBA00023237"/>
    </source>
</evidence>
<dbReference type="InterPro" id="IPR023614">
    <property type="entry name" value="Porin_dom_sf"/>
</dbReference>
<dbReference type="PRINTS" id="PR00184">
    <property type="entry name" value="NEISSPPORIN"/>
</dbReference>
<keyword evidence="3" id="KW-0813">Transport</keyword>
<dbReference type="CDD" id="cd00342">
    <property type="entry name" value="gram_neg_porins"/>
    <property type="match status" value="1"/>
</dbReference>
<evidence type="ECO:0000256" key="3">
    <source>
        <dbReference type="ARBA" id="ARBA00022448"/>
    </source>
</evidence>
<protein>
    <submittedName>
        <fullName evidence="13">Probable porin signal peptide protein</fullName>
    </submittedName>
</protein>
<evidence type="ECO:0000313" key="13">
    <source>
        <dbReference type="EMBL" id="CAD17202.1"/>
    </source>
</evidence>
<dbReference type="Proteomes" id="UP000001436">
    <property type="component" value="Plasmid pGMI1000MP"/>
</dbReference>
<dbReference type="STRING" id="267608.RSp0051"/>
<dbReference type="PANTHER" id="PTHR34501">
    <property type="entry name" value="PROTEIN YDDL-RELATED"/>
    <property type="match status" value="1"/>
</dbReference>
<dbReference type="RefSeq" id="WP_011003370.1">
    <property type="nucleotide sequence ID" value="NC_003296.1"/>
</dbReference>
<accession>Q8XTQ5</accession>
<feature type="signal peptide" evidence="11">
    <location>
        <begin position="1"/>
        <end position="20"/>
    </location>
</feature>
<comment type="subunit">
    <text evidence="2">Homotrimer.</text>
</comment>
<dbReference type="HOGENOM" id="CLU_038238_0_0_4"/>
<evidence type="ECO:0000256" key="6">
    <source>
        <dbReference type="ARBA" id="ARBA00022729"/>
    </source>
</evidence>
<feature type="domain" description="Porin" evidence="12">
    <location>
        <begin position="11"/>
        <end position="344"/>
    </location>
</feature>
<dbReference type="GO" id="GO:0034220">
    <property type="term" value="P:monoatomic ion transmembrane transport"/>
    <property type="evidence" value="ECO:0007669"/>
    <property type="project" value="InterPro"/>
</dbReference>
<evidence type="ECO:0000256" key="9">
    <source>
        <dbReference type="ARBA" id="ARBA00023136"/>
    </source>
</evidence>
<evidence type="ECO:0000256" key="2">
    <source>
        <dbReference type="ARBA" id="ARBA00011233"/>
    </source>
</evidence>
<keyword evidence="7" id="KW-0406">Ion transport</keyword>
<keyword evidence="6 11" id="KW-0732">Signal</keyword>
<gene>
    <name evidence="13" type="ordered locus">RSp0051</name>
</gene>
<feature type="chain" id="PRO_5004316445" evidence="11">
    <location>
        <begin position="21"/>
        <end position="382"/>
    </location>
</feature>
<name>Q8XTQ5_RALN1</name>
<evidence type="ECO:0000313" key="14">
    <source>
        <dbReference type="Proteomes" id="UP000001436"/>
    </source>
</evidence>
<dbReference type="InterPro" id="IPR002299">
    <property type="entry name" value="Porin_Neis"/>
</dbReference>
<dbReference type="GO" id="GO:0009279">
    <property type="term" value="C:cell outer membrane"/>
    <property type="evidence" value="ECO:0007669"/>
    <property type="project" value="UniProtKB-SubCell"/>
</dbReference>
<dbReference type="AlphaFoldDB" id="Q8XTQ5"/>
<geneLocation type="plasmid" evidence="14">
    <name>megaplasmid Rsp</name>
</geneLocation>
<dbReference type="PRINTS" id="PR00182">
    <property type="entry name" value="ECOLNEIPORIN"/>
</dbReference>
<dbReference type="PATRIC" id="fig|267608.8.peg.3534"/>
<keyword evidence="9" id="KW-0472">Membrane</keyword>
<keyword evidence="14" id="KW-1185">Reference proteome</keyword>
<evidence type="ECO:0000256" key="11">
    <source>
        <dbReference type="SAM" id="SignalP"/>
    </source>
</evidence>
<dbReference type="EnsemblBacteria" id="CAD17202">
    <property type="protein sequence ID" value="CAD17202"/>
    <property type="gene ID" value="RSp0051"/>
</dbReference>
<evidence type="ECO:0000256" key="8">
    <source>
        <dbReference type="ARBA" id="ARBA00023114"/>
    </source>
</evidence>
<keyword evidence="5" id="KW-0812">Transmembrane</keyword>
<keyword evidence="10" id="KW-0998">Cell outer membrane</keyword>
<dbReference type="InterPro" id="IPR033900">
    <property type="entry name" value="Gram_neg_porin_domain"/>
</dbReference>
<organism evidence="13 14">
    <name type="scientific">Ralstonia nicotianae (strain ATCC BAA-1114 / GMI1000)</name>
    <name type="common">Ralstonia solanacearum</name>
    <dbReference type="NCBI Taxonomy" id="267608"/>
    <lineage>
        <taxon>Bacteria</taxon>
        <taxon>Pseudomonadati</taxon>
        <taxon>Pseudomonadota</taxon>
        <taxon>Betaproteobacteria</taxon>
        <taxon>Burkholderiales</taxon>
        <taxon>Burkholderiaceae</taxon>
        <taxon>Ralstonia</taxon>
        <taxon>Ralstonia solanacearum species complex</taxon>
    </lineage>
</organism>
<dbReference type="InterPro" id="IPR001702">
    <property type="entry name" value="Porin_Gram-ve"/>
</dbReference>
<keyword evidence="8" id="KW-0626">Porin</keyword>